<keyword evidence="3 6" id="KW-0732">Signal</keyword>
<dbReference type="Proteomes" id="UP000244450">
    <property type="component" value="Unassembled WGS sequence"/>
</dbReference>
<keyword evidence="5" id="KW-0998">Cell outer membrane</keyword>
<dbReference type="Pfam" id="PF07980">
    <property type="entry name" value="SusD_RagB"/>
    <property type="match status" value="1"/>
</dbReference>
<dbReference type="RefSeq" id="WP_108687298.1">
    <property type="nucleotide sequence ID" value="NZ_QCYK01000002.1"/>
</dbReference>
<evidence type="ECO:0000256" key="1">
    <source>
        <dbReference type="ARBA" id="ARBA00004442"/>
    </source>
</evidence>
<evidence type="ECO:0000256" key="4">
    <source>
        <dbReference type="ARBA" id="ARBA00023136"/>
    </source>
</evidence>
<proteinExistence type="inferred from homology"/>
<dbReference type="EMBL" id="QCYK01000002">
    <property type="protein sequence ID" value="PUZ25458.1"/>
    <property type="molecule type" value="Genomic_DNA"/>
</dbReference>
<comment type="similarity">
    <text evidence="2">Belongs to the SusD family.</text>
</comment>
<dbReference type="PROSITE" id="PS51257">
    <property type="entry name" value="PROKAR_LIPOPROTEIN"/>
    <property type="match status" value="1"/>
</dbReference>
<accession>A0A2T7BGP3</accession>
<name>A0A2T7BGP3_9BACT</name>
<feature type="signal peptide" evidence="6">
    <location>
        <begin position="1"/>
        <end position="19"/>
    </location>
</feature>
<evidence type="ECO:0000259" key="8">
    <source>
        <dbReference type="Pfam" id="PF14322"/>
    </source>
</evidence>
<evidence type="ECO:0000256" key="2">
    <source>
        <dbReference type="ARBA" id="ARBA00006275"/>
    </source>
</evidence>
<organism evidence="9 10">
    <name type="scientific">Chitinophaga parva</name>
    <dbReference type="NCBI Taxonomy" id="2169414"/>
    <lineage>
        <taxon>Bacteria</taxon>
        <taxon>Pseudomonadati</taxon>
        <taxon>Bacteroidota</taxon>
        <taxon>Chitinophagia</taxon>
        <taxon>Chitinophagales</taxon>
        <taxon>Chitinophagaceae</taxon>
        <taxon>Chitinophaga</taxon>
    </lineage>
</organism>
<evidence type="ECO:0000313" key="10">
    <source>
        <dbReference type="Proteomes" id="UP000244450"/>
    </source>
</evidence>
<dbReference type="InterPro" id="IPR033985">
    <property type="entry name" value="SusD-like_N"/>
</dbReference>
<comment type="subcellular location">
    <subcellularLocation>
        <location evidence="1">Cell outer membrane</location>
    </subcellularLocation>
</comment>
<keyword evidence="4" id="KW-0472">Membrane</keyword>
<protein>
    <submittedName>
        <fullName evidence="9">RagB/SusD family nutrient uptake outer membrane protein</fullName>
    </submittedName>
</protein>
<feature type="chain" id="PRO_5015763319" evidence="6">
    <location>
        <begin position="20"/>
        <end position="605"/>
    </location>
</feature>
<feature type="domain" description="SusD-like N-terminal" evidence="8">
    <location>
        <begin position="71"/>
        <end position="240"/>
    </location>
</feature>
<reference evidence="9 10" key="1">
    <citation type="submission" date="2018-04" db="EMBL/GenBank/DDBJ databases">
        <title>Chitinophaga fuyangensis sp. nov., isolated from soil in a chemical factory.</title>
        <authorList>
            <person name="Chen K."/>
        </authorList>
    </citation>
    <scope>NUCLEOTIDE SEQUENCE [LARGE SCALE GENOMIC DNA]</scope>
    <source>
        <strain evidence="9 10">LY-1</strain>
    </source>
</reference>
<evidence type="ECO:0000256" key="3">
    <source>
        <dbReference type="ARBA" id="ARBA00022729"/>
    </source>
</evidence>
<sequence length="605" mass="67441">MYKKIAALLPAILLLVSCAKDPSAISRTDVYSNLNYPKNTNELGGVLAAAYGNWRSMELDGFEMLCKDFAASEHTADVAYGGDQPWTDLTVNHPSATNSYVNDLWTGLYRGVKECNVFFDRADYYEKNYGGPDTHLAVEQMRGEAHFLRALYYLELECFYGEAYLNGTANADKMGVPIITSVANGIDSTQKARNAVGEVWAFIESELQTAATQLKGVSYDANNKGRVTEWAAKGLLAKAYVYTQNWAAAQPILEDVIQHSGKSLMPYAKYKDAFVAIAANEFNEESLFEINVDRNSAGGYGIFDQPLTNLTTSQGLIWAVTVIGDNGSENSPISLGYGNEYIHDANLKRFGFPQPLYTMIKNPKFDASKDSSVSNLPRIIDPAYKATSLANRTNGTVDPRLEVCALQPWIDSASLDGTNWRPIAKCSNIGSISLRDSHYGWSFRKYATFDNNIFNYGPAADGANYYILRLADIYLLYAETMMHQGNNTVALEYINKVHRRAYNKPVNTPDASVDYASLTAKTKAINDPVLGSNPLYYERWAELFNEGHWWFDVCRWRIGKSEAAYYGTSLVGGAIQWDDSRSYTWPIPSNELQRNTLMKQNPGND</sequence>
<gene>
    <name evidence="9" type="ORF">DCC81_14315</name>
</gene>
<dbReference type="SUPFAM" id="SSF48452">
    <property type="entry name" value="TPR-like"/>
    <property type="match status" value="1"/>
</dbReference>
<dbReference type="GO" id="GO:0009279">
    <property type="term" value="C:cell outer membrane"/>
    <property type="evidence" value="ECO:0007669"/>
    <property type="project" value="UniProtKB-SubCell"/>
</dbReference>
<comment type="caution">
    <text evidence="9">The sequence shown here is derived from an EMBL/GenBank/DDBJ whole genome shotgun (WGS) entry which is preliminary data.</text>
</comment>
<evidence type="ECO:0000259" key="7">
    <source>
        <dbReference type="Pfam" id="PF07980"/>
    </source>
</evidence>
<dbReference type="Gene3D" id="1.25.40.390">
    <property type="match status" value="1"/>
</dbReference>
<dbReference type="OrthoDB" id="973538at2"/>
<keyword evidence="10" id="KW-1185">Reference proteome</keyword>
<evidence type="ECO:0000256" key="5">
    <source>
        <dbReference type="ARBA" id="ARBA00023237"/>
    </source>
</evidence>
<evidence type="ECO:0000256" key="6">
    <source>
        <dbReference type="SAM" id="SignalP"/>
    </source>
</evidence>
<dbReference type="AlphaFoldDB" id="A0A2T7BGP3"/>
<dbReference type="InterPro" id="IPR012944">
    <property type="entry name" value="SusD_RagB_dom"/>
</dbReference>
<dbReference type="Pfam" id="PF14322">
    <property type="entry name" value="SusD-like_3"/>
    <property type="match status" value="1"/>
</dbReference>
<dbReference type="InterPro" id="IPR011990">
    <property type="entry name" value="TPR-like_helical_dom_sf"/>
</dbReference>
<evidence type="ECO:0000313" key="9">
    <source>
        <dbReference type="EMBL" id="PUZ25458.1"/>
    </source>
</evidence>
<feature type="domain" description="RagB/SusD" evidence="7">
    <location>
        <begin position="393"/>
        <end position="603"/>
    </location>
</feature>